<dbReference type="RefSeq" id="WP_204699934.1">
    <property type="nucleotide sequence ID" value="NZ_JAFBDQ010000001.1"/>
</dbReference>
<dbReference type="NCBIfam" id="TIGR00426">
    <property type="entry name" value="competence protein ComEA helix-hairpin-helix repeat region"/>
    <property type="match status" value="1"/>
</dbReference>
<dbReference type="PANTHER" id="PTHR21180:SF32">
    <property type="entry name" value="ENDONUCLEASE_EXONUCLEASE_PHOSPHATASE FAMILY DOMAIN-CONTAINING PROTEIN 1"/>
    <property type="match status" value="1"/>
</dbReference>
<dbReference type="GO" id="GO:0015627">
    <property type="term" value="C:type II protein secretion system complex"/>
    <property type="evidence" value="ECO:0007669"/>
    <property type="project" value="TreeGrafter"/>
</dbReference>
<dbReference type="InterPro" id="IPR010994">
    <property type="entry name" value="RuvA_2-like"/>
</dbReference>
<evidence type="ECO:0000313" key="2">
    <source>
        <dbReference type="EMBL" id="MBM7555204.1"/>
    </source>
</evidence>
<dbReference type="GO" id="GO:0015628">
    <property type="term" value="P:protein secretion by the type II secretion system"/>
    <property type="evidence" value="ECO:0007669"/>
    <property type="project" value="TreeGrafter"/>
</dbReference>
<dbReference type="SUPFAM" id="SSF47781">
    <property type="entry name" value="RuvA domain 2-like"/>
    <property type="match status" value="1"/>
</dbReference>
<organism evidence="2 3">
    <name type="scientific">Halanaerobacter jeridensis</name>
    <dbReference type="NCBI Taxonomy" id="706427"/>
    <lineage>
        <taxon>Bacteria</taxon>
        <taxon>Bacillati</taxon>
        <taxon>Bacillota</taxon>
        <taxon>Clostridia</taxon>
        <taxon>Halanaerobiales</taxon>
        <taxon>Halobacteroidaceae</taxon>
        <taxon>Halanaerobacter</taxon>
    </lineage>
</organism>
<gene>
    <name evidence="2" type="ORF">JOC47_000028</name>
</gene>
<feature type="transmembrane region" description="Helical" evidence="1">
    <location>
        <begin position="6"/>
        <end position="29"/>
    </location>
</feature>
<dbReference type="EMBL" id="JAFBDQ010000001">
    <property type="protein sequence ID" value="MBM7555204.1"/>
    <property type="molecule type" value="Genomic_DNA"/>
</dbReference>
<dbReference type="InterPro" id="IPR004509">
    <property type="entry name" value="Competence_ComEA_HhH"/>
</dbReference>
<evidence type="ECO:0000256" key="1">
    <source>
        <dbReference type="SAM" id="Phobius"/>
    </source>
</evidence>
<protein>
    <submittedName>
        <fullName evidence="2">Competence ComEA-like helix-hairpin-helix protein</fullName>
    </submittedName>
</protein>
<dbReference type="InterPro" id="IPR051675">
    <property type="entry name" value="Endo/Exo/Phosphatase_dom_1"/>
</dbReference>
<dbReference type="PANTHER" id="PTHR21180">
    <property type="entry name" value="ENDONUCLEASE/EXONUCLEASE/PHOSPHATASE FAMILY DOMAIN-CONTAINING PROTEIN 1"/>
    <property type="match status" value="1"/>
</dbReference>
<dbReference type="Pfam" id="PF12836">
    <property type="entry name" value="HHH_3"/>
    <property type="match status" value="2"/>
</dbReference>
<dbReference type="SUPFAM" id="SSF81585">
    <property type="entry name" value="PsbU/PolX domain-like"/>
    <property type="match status" value="1"/>
</dbReference>
<dbReference type="Gene3D" id="1.10.150.280">
    <property type="entry name" value="AF1531-like domain"/>
    <property type="match status" value="1"/>
</dbReference>
<evidence type="ECO:0000313" key="3">
    <source>
        <dbReference type="Proteomes" id="UP000774000"/>
    </source>
</evidence>
<comment type="caution">
    <text evidence="2">The sequence shown here is derived from an EMBL/GenBank/DDBJ whole genome shotgun (WGS) entry which is preliminary data.</text>
</comment>
<keyword evidence="1" id="KW-0472">Membrane</keyword>
<keyword evidence="3" id="KW-1185">Reference proteome</keyword>
<dbReference type="Gene3D" id="1.10.150.320">
    <property type="entry name" value="Photosystem II 12 kDa extrinsic protein"/>
    <property type="match status" value="1"/>
</dbReference>
<keyword evidence="1" id="KW-0812">Transmembrane</keyword>
<keyword evidence="1" id="KW-1133">Transmembrane helix</keyword>
<sequence length="268" mass="29604">MRDEGSILIFTLLIIVTVSIIAVSLLAIVGKQKVTATHYQRNIENDYLIKAAITQAKTELQEQLESSADYWRTCDLEGIDFSGQLTIDELLTDDRVVIKYSAAKIVSESGKVNLNSIPQQDLGKLPGVGSILSARINKKRLEDSFLAQQELKTIKGIGAEKYRELKPLVTVNNQGKININTASRKVLKTMNGIAAITAANIVSYRQDNGAFSTTEALKNVSGIGDTTYQELAQKITVQSELFTVVFKISIPKRKMQEKITELVQVEVD</sequence>
<accession>A0A939BPH9</accession>
<dbReference type="Proteomes" id="UP000774000">
    <property type="component" value="Unassembled WGS sequence"/>
</dbReference>
<reference evidence="2" key="1">
    <citation type="submission" date="2021-01" db="EMBL/GenBank/DDBJ databases">
        <title>Genomic Encyclopedia of Type Strains, Phase IV (KMG-IV): sequencing the most valuable type-strain genomes for metagenomic binning, comparative biology and taxonomic classification.</title>
        <authorList>
            <person name="Goeker M."/>
        </authorList>
    </citation>
    <scope>NUCLEOTIDE SEQUENCE</scope>
    <source>
        <strain evidence="2">DSM 23230</strain>
    </source>
</reference>
<name>A0A939BPH9_9FIRM</name>
<dbReference type="AlphaFoldDB" id="A0A939BPH9"/>
<proteinExistence type="predicted"/>